<keyword evidence="8" id="KW-1185">Reference proteome</keyword>
<evidence type="ECO:0000256" key="4">
    <source>
        <dbReference type="ARBA" id="ARBA00022989"/>
    </source>
</evidence>
<proteinExistence type="predicted"/>
<dbReference type="Gene3D" id="3.30.700.10">
    <property type="entry name" value="Glycoprotein, Type 4 Pilin"/>
    <property type="match status" value="1"/>
</dbReference>
<dbReference type="InterPro" id="IPR012902">
    <property type="entry name" value="N_methyl_site"/>
</dbReference>
<keyword evidence="2" id="KW-0488">Methylation</keyword>
<evidence type="ECO:0000256" key="1">
    <source>
        <dbReference type="ARBA" id="ARBA00004167"/>
    </source>
</evidence>
<comment type="caution">
    <text evidence="7">The sequence shown here is derived from an EMBL/GenBank/DDBJ whole genome shotgun (WGS) entry which is preliminary data.</text>
</comment>
<evidence type="ECO:0000256" key="2">
    <source>
        <dbReference type="ARBA" id="ARBA00022481"/>
    </source>
</evidence>
<evidence type="ECO:0000256" key="6">
    <source>
        <dbReference type="SAM" id="Phobius"/>
    </source>
</evidence>
<dbReference type="NCBIfam" id="TIGR02532">
    <property type="entry name" value="IV_pilin_GFxxxE"/>
    <property type="match status" value="1"/>
</dbReference>
<dbReference type="Proteomes" id="UP000295500">
    <property type="component" value="Unassembled WGS sequence"/>
</dbReference>
<dbReference type="PANTHER" id="PTHR30093:SF44">
    <property type="entry name" value="TYPE II SECRETION SYSTEM CORE PROTEIN G"/>
    <property type="match status" value="1"/>
</dbReference>
<dbReference type="EMBL" id="SNXO01000047">
    <property type="protein sequence ID" value="TDP49405.1"/>
    <property type="molecule type" value="Genomic_DNA"/>
</dbReference>
<dbReference type="PANTHER" id="PTHR30093">
    <property type="entry name" value="GENERAL SECRETION PATHWAY PROTEIN G"/>
    <property type="match status" value="1"/>
</dbReference>
<evidence type="ECO:0000256" key="3">
    <source>
        <dbReference type="ARBA" id="ARBA00022692"/>
    </source>
</evidence>
<dbReference type="GO" id="GO:0016020">
    <property type="term" value="C:membrane"/>
    <property type="evidence" value="ECO:0007669"/>
    <property type="project" value="UniProtKB-SubCell"/>
</dbReference>
<evidence type="ECO:0000256" key="5">
    <source>
        <dbReference type="ARBA" id="ARBA00023136"/>
    </source>
</evidence>
<feature type="transmembrane region" description="Helical" evidence="6">
    <location>
        <begin position="12"/>
        <end position="32"/>
    </location>
</feature>
<evidence type="ECO:0000313" key="7">
    <source>
        <dbReference type="EMBL" id="TDP49405.1"/>
    </source>
</evidence>
<dbReference type="RefSeq" id="WP_133529201.1">
    <property type="nucleotide sequence ID" value="NZ_CALCQM010000069.1"/>
</dbReference>
<dbReference type="InterPro" id="IPR045584">
    <property type="entry name" value="Pilin-like"/>
</dbReference>
<keyword evidence="4 6" id="KW-1133">Transmembrane helix</keyword>
<comment type="subcellular location">
    <subcellularLocation>
        <location evidence="1">Membrane</location>
        <topology evidence="1">Single-pass membrane protein</topology>
    </subcellularLocation>
</comment>
<organism evidence="7 8">
    <name type="scientific">Aminicella lysinilytica</name>
    <dbReference type="NCBI Taxonomy" id="433323"/>
    <lineage>
        <taxon>Bacteria</taxon>
        <taxon>Bacillati</taxon>
        <taxon>Bacillota</taxon>
        <taxon>Clostridia</taxon>
        <taxon>Peptostreptococcales</taxon>
        <taxon>Anaerovoracaceae</taxon>
        <taxon>Aminicella</taxon>
    </lineage>
</organism>
<name>A0A4R6PXU7_9FIRM</name>
<gene>
    <name evidence="7" type="ORF">EV211_1473</name>
</gene>
<accession>A0A4R6PXU7</accession>
<keyword evidence="3 6" id="KW-0812">Transmembrane</keyword>
<evidence type="ECO:0000313" key="8">
    <source>
        <dbReference type="Proteomes" id="UP000295500"/>
    </source>
</evidence>
<dbReference type="SUPFAM" id="SSF54523">
    <property type="entry name" value="Pili subunits"/>
    <property type="match status" value="1"/>
</dbReference>
<dbReference type="AlphaFoldDB" id="A0A4R6PXU7"/>
<dbReference type="OrthoDB" id="2041902at2"/>
<sequence length="182" mass="20368">MKSSRSKGFTLAELLIVVAIIAVLVAVSIPVFTGQLEKARNATDEANGRSIDHCLKVYYLTRYGEDDNINMSEHFGRVDGYVFVNQDQIRCSGEVYKALVASGYGKKSDWRHPAGHDEYVSEIMTCQSKTKWKAFQITFTIKDGEIEFTYCSRVNGKYGDAFAKAIGGTYKEINMGDEEGKF</sequence>
<dbReference type="Pfam" id="PF07963">
    <property type="entry name" value="N_methyl"/>
    <property type="match status" value="1"/>
</dbReference>
<reference evidence="7 8" key="1">
    <citation type="submission" date="2019-03" db="EMBL/GenBank/DDBJ databases">
        <title>Genomic Encyclopedia of Type Strains, Phase IV (KMG-IV): sequencing the most valuable type-strain genomes for metagenomic binning, comparative biology and taxonomic classification.</title>
        <authorList>
            <person name="Goeker M."/>
        </authorList>
    </citation>
    <scope>NUCLEOTIDE SEQUENCE [LARGE SCALE GENOMIC DNA]</scope>
    <source>
        <strain evidence="7 8">DSM 28287</strain>
    </source>
</reference>
<keyword evidence="5 6" id="KW-0472">Membrane</keyword>
<protein>
    <submittedName>
        <fullName evidence="7">Prepilin-type N-terminal cleavage/methylation domain-containing protein</fullName>
    </submittedName>
</protein>